<dbReference type="PANTHER" id="PTHR48104:SF30">
    <property type="entry name" value="METACASPASE-1"/>
    <property type="match status" value="1"/>
</dbReference>
<evidence type="ECO:0000313" key="4">
    <source>
        <dbReference type="Proteomes" id="UP001175228"/>
    </source>
</evidence>
<evidence type="ECO:0000256" key="1">
    <source>
        <dbReference type="ARBA" id="ARBA00009005"/>
    </source>
</evidence>
<dbReference type="GO" id="GO:0004197">
    <property type="term" value="F:cysteine-type endopeptidase activity"/>
    <property type="evidence" value="ECO:0007669"/>
    <property type="project" value="InterPro"/>
</dbReference>
<keyword evidence="4" id="KW-1185">Reference proteome</keyword>
<protein>
    <submittedName>
        <fullName evidence="3">Caspase domain-containing protein</fullName>
    </submittedName>
</protein>
<organism evidence="3 4">
    <name type="scientific">Armillaria luteobubalina</name>
    <dbReference type="NCBI Taxonomy" id="153913"/>
    <lineage>
        <taxon>Eukaryota</taxon>
        <taxon>Fungi</taxon>
        <taxon>Dikarya</taxon>
        <taxon>Basidiomycota</taxon>
        <taxon>Agaricomycotina</taxon>
        <taxon>Agaricomycetes</taxon>
        <taxon>Agaricomycetidae</taxon>
        <taxon>Agaricales</taxon>
        <taxon>Marasmiineae</taxon>
        <taxon>Physalacriaceae</taxon>
        <taxon>Armillaria</taxon>
    </lineage>
</organism>
<dbReference type="Gene3D" id="3.40.50.1460">
    <property type="match status" value="1"/>
</dbReference>
<name>A0AA39P297_9AGAR</name>
<dbReference type="GO" id="GO:0005737">
    <property type="term" value="C:cytoplasm"/>
    <property type="evidence" value="ECO:0007669"/>
    <property type="project" value="TreeGrafter"/>
</dbReference>
<dbReference type="Pfam" id="PF00656">
    <property type="entry name" value="Peptidase_C14"/>
    <property type="match status" value="1"/>
</dbReference>
<dbReference type="InterPro" id="IPR011600">
    <property type="entry name" value="Pept_C14_caspase"/>
</dbReference>
<comment type="similarity">
    <text evidence="1">Belongs to the peptidase C14B family.</text>
</comment>
<dbReference type="EMBL" id="JAUEPU010000137">
    <property type="protein sequence ID" value="KAK0476222.1"/>
    <property type="molecule type" value="Genomic_DNA"/>
</dbReference>
<sequence length="524" mass="57716">MKAVATAEGFINSLASGVNMGPIAIDNPDTPSSSEAPGSDQVISSYEQFGPHDDVPARGIRQAMHTLALTLWGAFTNAVFGLLQMDSHCSYRVLDSDGDASARGFTPDAYTAQRTKATGSNTMNTPVEIATDYGGDLHQSRIQAFSLRNSRAFEYYKACHQRFASISRSAYETRLHPPKHIPLNIASTALAEIRRKFLSLSGETSSHNSKPDGHQFWAVLIGIDGYPNPLRGCVADALTIEEYLTNVLSVPKDRIQYLLGKRSDDSSMRIPHKNSIPTRANIVDTLLGLSENPKINDGDSIIIFFSGHGSRYCCPDCYGEIFQNQTVPDSSGEFALANECHPNRCPIEALCPIDRGAPDGQDACIPDISDREINNILAHIHHEKGARITMILDCCHAGGTTKAPLNEFVRTAHSLPPGSFVRMLNSAKERMGDWDGYRDVWAEEWNPVMDSHVAFAACKDHEFAKEWPHKDGYSGVFTLALVKVLTSDSLEKEAKYINLLEALPILNNQTPVLAGKRVWERLWL</sequence>
<reference evidence="3" key="1">
    <citation type="submission" date="2023-06" db="EMBL/GenBank/DDBJ databases">
        <authorList>
            <consortium name="Lawrence Berkeley National Laboratory"/>
            <person name="Ahrendt S."/>
            <person name="Sahu N."/>
            <person name="Indic B."/>
            <person name="Wong-Bajracharya J."/>
            <person name="Merenyi Z."/>
            <person name="Ke H.-M."/>
            <person name="Monk M."/>
            <person name="Kocsube S."/>
            <person name="Drula E."/>
            <person name="Lipzen A."/>
            <person name="Balint B."/>
            <person name="Henrissat B."/>
            <person name="Andreopoulos B."/>
            <person name="Martin F.M."/>
            <person name="Harder C.B."/>
            <person name="Rigling D."/>
            <person name="Ford K.L."/>
            <person name="Foster G.D."/>
            <person name="Pangilinan J."/>
            <person name="Papanicolaou A."/>
            <person name="Barry K."/>
            <person name="LaButti K."/>
            <person name="Viragh M."/>
            <person name="Koriabine M."/>
            <person name="Yan M."/>
            <person name="Riley R."/>
            <person name="Champramary S."/>
            <person name="Plett K.L."/>
            <person name="Tsai I.J."/>
            <person name="Slot J."/>
            <person name="Sipos G."/>
            <person name="Plett J."/>
            <person name="Nagy L.G."/>
            <person name="Grigoriev I.V."/>
        </authorList>
    </citation>
    <scope>NUCLEOTIDE SEQUENCE</scope>
    <source>
        <strain evidence="3">HWK02</strain>
    </source>
</reference>
<gene>
    <name evidence="3" type="ORF">EDD18DRAFT_1470050</name>
</gene>
<comment type="caution">
    <text evidence="3">The sequence shown here is derived from an EMBL/GenBank/DDBJ whole genome shotgun (WGS) entry which is preliminary data.</text>
</comment>
<dbReference type="InterPro" id="IPR050452">
    <property type="entry name" value="Metacaspase"/>
</dbReference>
<dbReference type="Proteomes" id="UP001175228">
    <property type="component" value="Unassembled WGS sequence"/>
</dbReference>
<accession>A0AA39P297</accession>
<dbReference type="PANTHER" id="PTHR48104">
    <property type="entry name" value="METACASPASE-4"/>
    <property type="match status" value="1"/>
</dbReference>
<proteinExistence type="inferred from homology"/>
<dbReference type="GO" id="GO:0006508">
    <property type="term" value="P:proteolysis"/>
    <property type="evidence" value="ECO:0007669"/>
    <property type="project" value="InterPro"/>
</dbReference>
<feature type="domain" description="Peptidase C14 caspase" evidence="2">
    <location>
        <begin position="217"/>
        <end position="489"/>
    </location>
</feature>
<dbReference type="AlphaFoldDB" id="A0AA39P297"/>
<evidence type="ECO:0000313" key="3">
    <source>
        <dbReference type="EMBL" id="KAK0476222.1"/>
    </source>
</evidence>
<evidence type="ECO:0000259" key="2">
    <source>
        <dbReference type="Pfam" id="PF00656"/>
    </source>
</evidence>